<dbReference type="Proteomes" id="UP000053342">
    <property type="component" value="Unassembled WGS sequence"/>
</dbReference>
<name>A0A0D2D1L2_9EURO</name>
<dbReference type="AlphaFoldDB" id="A0A0D2D1L2"/>
<dbReference type="GeneID" id="27363673"/>
<dbReference type="RefSeq" id="XP_016256301.1">
    <property type="nucleotide sequence ID" value="XM_016413305.1"/>
</dbReference>
<sequence length="247" mass="28271">MDPTLIFRAGPKDFIPGITLARHEEKRISIGSSHYMPPAHLEPDNMITLLQQCISLDITLEVHRFRDKLQELAATGEPAVMVMTKFFTLFTGKLYTMAVEQSTTPIPTNLQNKVFVFTAEIIDMFANRCVGHKPTPPVDWACRLRLRDVSAARFFPRQSLTRRVVDLCIDQPFWKENEPENETQVEPGFTLKIRKTVRAWWHAVKLWEQDQDGAQPQFDKAIDDEGLRDGLRVCLDRLGEGECGLSM</sequence>
<protein>
    <submittedName>
        <fullName evidence="1">Uncharacterized protein</fullName>
    </submittedName>
</protein>
<dbReference type="EMBL" id="KN847375">
    <property type="protein sequence ID" value="KIW36085.1"/>
    <property type="molecule type" value="Genomic_DNA"/>
</dbReference>
<gene>
    <name evidence="1" type="ORF">PV06_11599</name>
</gene>
<dbReference type="VEuPathDB" id="FungiDB:PV06_11599"/>
<evidence type="ECO:0000313" key="2">
    <source>
        <dbReference type="Proteomes" id="UP000053342"/>
    </source>
</evidence>
<keyword evidence="2" id="KW-1185">Reference proteome</keyword>
<dbReference type="HOGENOM" id="CLU_1124549_0_0_1"/>
<organism evidence="1 2">
    <name type="scientific">Exophiala oligosperma</name>
    <dbReference type="NCBI Taxonomy" id="215243"/>
    <lineage>
        <taxon>Eukaryota</taxon>
        <taxon>Fungi</taxon>
        <taxon>Dikarya</taxon>
        <taxon>Ascomycota</taxon>
        <taxon>Pezizomycotina</taxon>
        <taxon>Eurotiomycetes</taxon>
        <taxon>Chaetothyriomycetidae</taxon>
        <taxon>Chaetothyriales</taxon>
        <taxon>Herpotrichiellaceae</taxon>
        <taxon>Exophiala</taxon>
    </lineage>
</organism>
<proteinExistence type="predicted"/>
<evidence type="ECO:0000313" key="1">
    <source>
        <dbReference type="EMBL" id="KIW36085.1"/>
    </source>
</evidence>
<reference evidence="1 2" key="1">
    <citation type="submission" date="2015-01" db="EMBL/GenBank/DDBJ databases">
        <title>The Genome Sequence of Exophiala oligosperma CBS72588.</title>
        <authorList>
            <consortium name="The Broad Institute Genomics Platform"/>
            <person name="Cuomo C."/>
            <person name="de Hoog S."/>
            <person name="Gorbushina A."/>
            <person name="Stielow B."/>
            <person name="Teixiera M."/>
            <person name="Abouelleil A."/>
            <person name="Chapman S.B."/>
            <person name="Priest M."/>
            <person name="Young S.K."/>
            <person name="Wortman J."/>
            <person name="Nusbaum C."/>
            <person name="Birren B."/>
        </authorList>
    </citation>
    <scope>NUCLEOTIDE SEQUENCE [LARGE SCALE GENOMIC DNA]</scope>
    <source>
        <strain evidence="1 2">CBS 72588</strain>
    </source>
</reference>
<accession>A0A0D2D1L2</accession>